<dbReference type="InterPro" id="IPR012171">
    <property type="entry name" value="Fatty_acid_desaturase"/>
</dbReference>
<reference evidence="2 3" key="1">
    <citation type="journal article" date="2018" name="Science">
        <title>The opium poppy genome and morphinan production.</title>
        <authorList>
            <person name="Guo L."/>
            <person name="Winzer T."/>
            <person name="Yang X."/>
            <person name="Li Y."/>
            <person name="Ning Z."/>
            <person name="He Z."/>
            <person name="Teodor R."/>
            <person name="Lu Y."/>
            <person name="Bowser T.A."/>
            <person name="Graham I.A."/>
            <person name="Ye K."/>
        </authorList>
    </citation>
    <scope>NUCLEOTIDE SEQUENCE [LARGE SCALE GENOMIC DNA]</scope>
    <source>
        <strain evidence="3">cv. HN1</strain>
        <tissue evidence="2">Leaves</tissue>
    </source>
</reference>
<keyword evidence="1" id="KW-1133">Transmembrane helix</keyword>
<keyword evidence="1" id="KW-0812">Transmembrane</keyword>
<evidence type="ECO:0000313" key="2">
    <source>
        <dbReference type="EMBL" id="RZC82803.1"/>
    </source>
</evidence>
<keyword evidence="1" id="KW-0472">Membrane</keyword>
<sequence>MKLGQKVSSEAGKGFDVTNFWSMAASLVVCSRIVGPIRVLMSYVIPYWIFVMWLDMVTYLYHRCHEQKLRRHRGEECSYLSGGLTKVDCDYGWINNIHHDIGTHTKASKHVLGLNFVDSVVQRSTLVGVLDLSGAILRCSFLSNSKCKRYFRNKLKPKLMETIVVIKLLPEYSGTRSSSICLCLVPKALGYKRILCNWPTFVAKDFGN</sequence>
<gene>
    <name evidence="2" type="ORF">C5167_045591</name>
</gene>
<evidence type="ECO:0000256" key="1">
    <source>
        <dbReference type="SAM" id="Phobius"/>
    </source>
</evidence>
<dbReference type="Proteomes" id="UP000316621">
    <property type="component" value="Chromosome 11"/>
</dbReference>
<dbReference type="AlphaFoldDB" id="A0A4Y7LBE5"/>
<protein>
    <submittedName>
        <fullName evidence="2">Uncharacterized protein</fullName>
    </submittedName>
</protein>
<dbReference type="PANTHER" id="PTHR32100">
    <property type="entry name" value="OMEGA-6 FATTY ACID DESATURASE, CHLOROPLASTIC"/>
    <property type="match status" value="1"/>
</dbReference>
<dbReference type="Gramene" id="RZC82803">
    <property type="protein sequence ID" value="RZC82803"/>
    <property type="gene ID" value="C5167_045591"/>
</dbReference>
<name>A0A4Y7LBE5_PAPSO</name>
<proteinExistence type="predicted"/>
<accession>A0A4Y7LBE5</accession>
<dbReference type="EMBL" id="CM010725">
    <property type="protein sequence ID" value="RZC82803.1"/>
    <property type="molecule type" value="Genomic_DNA"/>
</dbReference>
<keyword evidence="3" id="KW-1185">Reference proteome</keyword>
<feature type="transmembrane region" description="Helical" evidence="1">
    <location>
        <begin position="45"/>
        <end position="62"/>
    </location>
</feature>
<dbReference type="STRING" id="3469.A0A4Y7LBE5"/>
<dbReference type="GO" id="GO:0016491">
    <property type="term" value="F:oxidoreductase activity"/>
    <property type="evidence" value="ECO:0007669"/>
    <property type="project" value="InterPro"/>
</dbReference>
<organism evidence="2 3">
    <name type="scientific">Papaver somniferum</name>
    <name type="common">Opium poppy</name>
    <dbReference type="NCBI Taxonomy" id="3469"/>
    <lineage>
        <taxon>Eukaryota</taxon>
        <taxon>Viridiplantae</taxon>
        <taxon>Streptophyta</taxon>
        <taxon>Embryophyta</taxon>
        <taxon>Tracheophyta</taxon>
        <taxon>Spermatophyta</taxon>
        <taxon>Magnoliopsida</taxon>
        <taxon>Ranunculales</taxon>
        <taxon>Papaveraceae</taxon>
        <taxon>Papaveroideae</taxon>
        <taxon>Papaver</taxon>
    </lineage>
</organism>
<evidence type="ECO:0000313" key="3">
    <source>
        <dbReference type="Proteomes" id="UP000316621"/>
    </source>
</evidence>